<protein>
    <submittedName>
        <fullName evidence="1">Uncharacterized protein</fullName>
    </submittedName>
</protein>
<sequence length="231" mass="26478">MNQSQPDLLGNQAASQPLCRKRLRSGSRLSYPIASSMNRFCDVIEKVMDKTTKVFKEFDQILATNKANEHERIAHELQKMGIRRVDQVRVMKMFVQKPKIAGIFKASDNEGDKFQFIMELLGGEFDDRCVCDVHDFPPGCGAHTYRRVSMANPFVNAVRDFPPGCGAYSDRYRMNLNREDEDDFNQDFAPPTPSIFEEIPLSIRPHFSVTCYPSQNYASVRSMTDTNHHKE</sequence>
<name>A0ABQ8HFD7_9ROSI</name>
<evidence type="ECO:0000313" key="1">
    <source>
        <dbReference type="EMBL" id="KAH7557322.1"/>
    </source>
</evidence>
<dbReference type="EMBL" id="JAFEMO010000011">
    <property type="protein sequence ID" value="KAH7557322.1"/>
    <property type="molecule type" value="Genomic_DNA"/>
</dbReference>
<organism evidence="1 2">
    <name type="scientific">Xanthoceras sorbifolium</name>
    <dbReference type="NCBI Taxonomy" id="99658"/>
    <lineage>
        <taxon>Eukaryota</taxon>
        <taxon>Viridiplantae</taxon>
        <taxon>Streptophyta</taxon>
        <taxon>Embryophyta</taxon>
        <taxon>Tracheophyta</taxon>
        <taxon>Spermatophyta</taxon>
        <taxon>Magnoliopsida</taxon>
        <taxon>eudicotyledons</taxon>
        <taxon>Gunneridae</taxon>
        <taxon>Pentapetalae</taxon>
        <taxon>rosids</taxon>
        <taxon>malvids</taxon>
        <taxon>Sapindales</taxon>
        <taxon>Sapindaceae</taxon>
        <taxon>Xanthoceroideae</taxon>
        <taxon>Xanthoceras</taxon>
    </lineage>
</organism>
<accession>A0ABQ8HFD7</accession>
<gene>
    <name evidence="1" type="ORF">JRO89_XS11G0120100</name>
</gene>
<proteinExistence type="predicted"/>
<keyword evidence="2" id="KW-1185">Reference proteome</keyword>
<reference evidence="1 2" key="1">
    <citation type="submission" date="2021-02" db="EMBL/GenBank/DDBJ databases">
        <title>Plant Genome Project.</title>
        <authorList>
            <person name="Zhang R.-G."/>
        </authorList>
    </citation>
    <scope>NUCLEOTIDE SEQUENCE [LARGE SCALE GENOMIC DNA]</scope>
    <source>
        <tissue evidence="1">Leaves</tissue>
    </source>
</reference>
<comment type="caution">
    <text evidence="1">The sequence shown here is derived from an EMBL/GenBank/DDBJ whole genome shotgun (WGS) entry which is preliminary data.</text>
</comment>
<evidence type="ECO:0000313" key="2">
    <source>
        <dbReference type="Proteomes" id="UP000827721"/>
    </source>
</evidence>
<dbReference type="Proteomes" id="UP000827721">
    <property type="component" value="Unassembled WGS sequence"/>
</dbReference>